<proteinExistence type="predicted"/>
<name>A0AC34FAG6_9BILA</name>
<dbReference type="Proteomes" id="UP000887579">
    <property type="component" value="Unplaced"/>
</dbReference>
<evidence type="ECO:0000313" key="1">
    <source>
        <dbReference type="Proteomes" id="UP000887579"/>
    </source>
</evidence>
<reference evidence="2" key="1">
    <citation type="submission" date="2022-11" db="UniProtKB">
        <authorList>
            <consortium name="WormBaseParasite"/>
        </authorList>
    </citation>
    <scope>IDENTIFICATION</scope>
</reference>
<organism evidence="1 2">
    <name type="scientific">Panagrolaimus sp. ES5</name>
    <dbReference type="NCBI Taxonomy" id="591445"/>
    <lineage>
        <taxon>Eukaryota</taxon>
        <taxon>Metazoa</taxon>
        <taxon>Ecdysozoa</taxon>
        <taxon>Nematoda</taxon>
        <taxon>Chromadorea</taxon>
        <taxon>Rhabditida</taxon>
        <taxon>Tylenchina</taxon>
        <taxon>Panagrolaimomorpha</taxon>
        <taxon>Panagrolaimoidea</taxon>
        <taxon>Panagrolaimidae</taxon>
        <taxon>Panagrolaimus</taxon>
    </lineage>
</organism>
<evidence type="ECO:0000313" key="2">
    <source>
        <dbReference type="WBParaSite" id="ES5_v2.g14245.t1"/>
    </source>
</evidence>
<dbReference type="WBParaSite" id="ES5_v2.g14245.t1">
    <property type="protein sequence ID" value="ES5_v2.g14245.t1"/>
    <property type="gene ID" value="ES5_v2.g14245"/>
</dbReference>
<protein>
    <submittedName>
        <fullName evidence="2">FHA domain-containing protein</fullName>
    </submittedName>
</protein>
<sequence>MSRTHFILQNPSNEYIIYPVEESGLTEEKFLDLRHGRVLEYPDGLYTFMYSGTFEQCVFGTPIIHNKTPPFTTPRLNSFSTSFNKRPIYAIDEEEDSNKFKRSRIEVDENEFLTLKVTVADLSTKFVDMEKRIETVTNENIELRSEIQKLKPPPKLRANRATEDQLSKMTVIDEHDVEVLLSSLSDRQIKILLERKQQSLGDPPSHPGLNHQDVIDKIGSALLYELTKKSTTGFALRIASYFINREAFLITYFKPLVVHSANNHNNSNNIYLHALTHVEN</sequence>
<accession>A0AC34FAG6</accession>